<protein>
    <recommendedName>
        <fullName evidence="1">Glutathione S-transferase C-terminal domain-containing protein</fullName>
    </recommendedName>
</protein>
<dbReference type="InterPro" id="IPR004046">
    <property type="entry name" value="GST_C"/>
</dbReference>
<dbReference type="AlphaFoldDB" id="A0A179IAP8"/>
<comment type="caution">
    <text evidence="2">The sequence shown here is derived from an EMBL/GenBank/DDBJ whole genome shotgun (WGS) entry which is preliminary data.</text>
</comment>
<accession>A0A179IAP8</accession>
<dbReference type="Gene3D" id="1.20.1050.10">
    <property type="match status" value="1"/>
</dbReference>
<evidence type="ECO:0000313" key="3">
    <source>
        <dbReference type="Proteomes" id="UP000243081"/>
    </source>
</evidence>
<sequence length="116" mass="12753">MPAIDYLAKFEPGHLLGDGSLEQGVEDMSWVNWANQEMLMIMSKWCEFLFWTSLSRFCRSSGLARPAPCDKAAAEAGKAATLALLDESEAAIKDSKFLVGESFTIADIFVISRGLE</sequence>
<gene>
    <name evidence="2" type="ORF">LLEC1_06229</name>
</gene>
<name>A0A179IAP8_CORDF</name>
<reference evidence="2 3" key="1">
    <citation type="submission" date="2016-03" db="EMBL/GenBank/DDBJ databases">
        <title>Fine-scale spatial genetic structure of a fungal parasite of coffee scale insects.</title>
        <authorList>
            <person name="Jackson D."/>
            <person name="Zemenick K.A."/>
            <person name="Malloure B."/>
            <person name="Quandt C.A."/>
            <person name="James T.Y."/>
        </authorList>
    </citation>
    <scope>NUCLEOTIDE SEQUENCE [LARGE SCALE GENOMIC DNA]</scope>
    <source>
        <strain evidence="2 3">UM487</strain>
    </source>
</reference>
<keyword evidence="3" id="KW-1185">Reference proteome</keyword>
<evidence type="ECO:0000259" key="1">
    <source>
        <dbReference type="Pfam" id="PF00043"/>
    </source>
</evidence>
<organism evidence="2 3">
    <name type="scientific">Cordyceps confragosa</name>
    <name type="common">Lecanicillium lecanii</name>
    <dbReference type="NCBI Taxonomy" id="2714763"/>
    <lineage>
        <taxon>Eukaryota</taxon>
        <taxon>Fungi</taxon>
        <taxon>Dikarya</taxon>
        <taxon>Ascomycota</taxon>
        <taxon>Pezizomycotina</taxon>
        <taxon>Sordariomycetes</taxon>
        <taxon>Hypocreomycetidae</taxon>
        <taxon>Hypocreales</taxon>
        <taxon>Cordycipitaceae</taxon>
        <taxon>Akanthomyces</taxon>
    </lineage>
</organism>
<proteinExistence type="predicted"/>
<dbReference type="Pfam" id="PF00043">
    <property type="entry name" value="GST_C"/>
    <property type="match status" value="1"/>
</dbReference>
<dbReference type="OrthoDB" id="249703at2759"/>
<feature type="domain" description="Glutathione S-transferase C-terminal" evidence="1">
    <location>
        <begin position="68"/>
        <end position="111"/>
    </location>
</feature>
<dbReference type="Proteomes" id="UP000243081">
    <property type="component" value="Unassembled WGS sequence"/>
</dbReference>
<dbReference type="EMBL" id="LUKN01002628">
    <property type="protein sequence ID" value="OAQ98768.1"/>
    <property type="molecule type" value="Genomic_DNA"/>
</dbReference>
<dbReference type="InterPro" id="IPR036282">
    <property type="entry name" value="Glutathione-S-Trfase_C_sf"/>
</dbReference>
<evidence type="ECO:0000313" key="2">
    <source>
        <dbReference type="EMBL" id="OAQ98768.1"/>
    </source>
</evidence>
<dbReference type="SUPFAM" id="SSF47616">
    <property type="entry name" value="GST C-terminal domain-like"/>
    <property type="match status" value="1"/>
</dbReference>